<name>A0A2X3EYC5_KLEPN</name>
<gene>
    <name evidence="1" type="ORF">NCTC9128_06067</name>
</gene>
<evidence type="ECO:0000313" key="2">
    <source>
        <dbReference type="Proteomes" id="UP000251088"/>
    </source>
</evidence>
<proteinExistence type="predicted"/>
<dbReference type="EMBL" id="UAWN01000014">
    <property type="protein sequence ID" value="SQC39917.1"/>
    <property type="molecule type" value="Genomic_DNA"/>
</dbReference>
<organism evidence="1 2">
    <name type="scientific">Klebsiella pneumoniae</name>
    <dbReference type="NCBI Taxonomy" id="573"/>
    <lineage>
        <taxon>Bacteria</taxon>
        <taxon>Pseudomonadati</taxon>
        <taxon>Pseudomonadota</taxon>
        <taxon>Gammaproteobacteria</taxon>
        <taxon>Enterobacterales</taxon>
        <taxon>Enterobacteriaceae</taxon>
        <taxon>Klebsiella/Raoultella group</taxon>
        <taxon>Klebsiella</taxon>
        <taxon>Klebsiella pneumoniae complex</taxon>
    </lineage>
</organism>
<reference evidence="1 2" key="1">
    <citation type="submission" date="2018-06" db="EMBL/GenBank/DDBJ databases">
        <authorList>
            <consortium name="Pathogen Informatics"/>
            <person name="Doyle S."/>
        </authorList>
    </citation>
    <scope>NUCLEOTIDE SEQUENCE [LARGE SCALE GENOMIC DNA]</scope>
    <source>
        <strain evidence="1 2">NCTC9128</strain>
    </source>
</reference>
<protein>
    <submittedName>
        <fullName evidence="1">Membrane protein</fullName>
    </submittedName>
</protein>
<sequence length="30" mass="3014">MIAGVILGGVCFGIAAGIVGWDMTLDYAQA</sequence>
<accession>A0A2X3EYC5</accession>
<dbReference type="Proteomes" id="UP000251088">
    <property type="component" value="Unassembled WGS sequence"/>
</dbReference>
<evidence type="ECO:0000313" key="1">
    <source>
        <dbReference type="EMBL" id="SQC39917.1"/>
    </source>
</evidence>
<dbReference type="AlphaFoldDB" id="A0A2X3EYC5"/>